<gene>
    <name evidence="3" type="ORF">CGE01nite_04950</name>
</gene>
<keyword evidence="4" id="KW-1185">Reference proteome</keyword>
<dbReference type="Pfam" id="PF01035">
    <property type="entry name" value="DNA_binding_1"/>
    <property type="match status" value="1"/>
</dbReference>
<organism evidence="3 4">
    <name type="scientific">Cellulomonas gelida</name>
    <dbReference type="NCBI Taxonomy" id="1712"/>
    <lineage>
        <taxon>Bacteria</taxon>
        <taxon>Bacillati</taxon>
        <taxon>Actinomycetota</taxon>
        <taxon>Actinomycetes</taxon>
        <taxon>Micrococcales</taxon>
        <taxon>Cellulomonadaceae</taxon>
        <taxon>Cellulomonas</taxon>
    </lineage>
</organism>
<name>A0A4Y3KIM7_9CELL</name>
<evidence type="ECO:0000259" key="2">
    <source>
        <dbReference type="Pfam" id="PF01035"/>
    </source>
</evidence>
<dbReference type="InterPro" id="IPR036217">
    <property type="entry name" value="MethylDNA_cys_MeTrfase_DNAb"/>
</dbReference>
<evidence type="ECO:0000256" key="1">
    <source>
        <dbReference type="ARBA" id="ARBA00022763"/>
    </source>
</evidence>
<dbReference type="Proteomes" id="UP000320461">
    <property type="component" value="Unassembled WGS sequence"/>
</dbReference>
<evidence type="ECO:0000313" key="4">
    <source>
        <dbReference type="Proteomes" id="UP000320461"/>
    </source>
</evidence>
<dbReference type="AlphaFoldDB" id="A0A4Y3KIM7"/>
<dbReference type="CDD" id="cd06445">
    <property type="entry name" value="ATase"/>
    <property type="match status" value="1"/>
</dbReference>
<dbReference type="PANTHER" id="PTHR42942:SF1">
    <property type="entry name" value="ALKYLTRANSFERASE-LIKE PROTEIN 1"/>
    <property type="match status" value="1"/>
</dbReference>
<dbReference type="OrthoDB" id="9132167at2"/>
<protein>
    <recommendedName>
        <fullName evidence="2">Methylated-DNA-[protein]-cysteine S-methyltransferase DNA binding domain-containing protein</fullName>
    </recommendedName>
</protein>
<accession>A0A4Y3KIM7</accession>
<comment type="caution">
    <text evidence="3">The sequence shown here is derived from an EMBL/GenBank/DDBJ whole genome shotgun (WGS) entry which is preliminary data.</text>
</comment>
<dbReference type="EMBL" id="BJLQ01000003">
    <property type="protein sequence ID" value="GEA83244.1"/>
    <property type="molecule type" value="Genomic_DNA"/>
</dbReference>
<proteinExistence type="predicted"/>
<dbReference type="PANTHER" id="PTHR42942">
    <property type="entry name" value="6-O-METHYLGUANINE DNA METHYLTRANSFERASE"/>
    <property type="match status" value="1"/>
</dbReference>
<feature type="domain" description="Methylated-DNA-[protein]-cysteine S-methyltransferase DNA binding" evidence="2">
    <location>
        <begin position="7"/>
        <end position="88"/>
    </location>
</feature>
<keyword evidence="1" id="KW-0227">DNA damage</keyword>
<reference evidence="3 4" key="1">
    <citation type="submission" date="2019-06" db="EMBL/GenBank/DDBJ databases">
        <title>Whole genome shotgun sequence of Cellulomonas gelida NBRC 3748.</title>
        <authorList>
            <person name="Hosoyama A."/>
            <person name="Uohara A."/>
            <person name="Ohji S."/>
            <person name="Ichikawa N."/>
        </authorList>
    </citation>
    <scope>NUCLEOTIDE SEQUENCE [LARGE SCALE GENOMIC DNA]</scope>
    <source>
        <strain evidence="3 4">NBRC 3748</strain>
    </source>
</reference>
<dbReference type="InterPro" id="IPR052520">
    <property type="entry name" value="ATL_DNA_repair"/>
</dbReference>
<dbReference type="InterPro" id="IPR036388">
    <property type="entry name" value="WH-like_DNA-bd_sf"/>
</dbReference>
<dbReference type="SUPFAM" id="SSF46767">
    <property type="entry name" value="Methylated DNA-protein cysteine methyltransferase, C-terminal domain"/>
    <property type="match status" value="1"/>
</dbReference>
<sequence length="115" mass="12123">MDDAYLEAVLDLVATIPAGRAMTYGTVAEVVAERFVAAGEPARGGPRQVGQVMARAGGGVPWWRVVNASGAPPARHLQRALVELRAEGTSLVADGSRVALRRAIWFPDDTADAAR</sequence>
<evidence type="ECO:0000313" key="3">
    <source>
        <dbReference type="EMBL" id="GEA83244.1"/>
    </source>
</evidence>
<dbReference type="RefSeq" id="WP_048341611.1">
    <property type="nucleotide sequence ID" value="NZ_BJLQ01000003.1"/>
</dbReference>
<dbReference type="Gene3D" id="1.10.10.10">
    <property type="entry name" value="Winged helix-like DNA-binding domain superfamily/Winged helix DNA-binding domain"/>
    <property type="match status" value="1"/>
</dbReference>
<dbReference type="InterPro" id="IPR014048">
    <property type="entry name" value="MethylDNA_cys_MeTrfase_DNA-bd"/>
</dbReference>
<dbReference type="GO" id="GO:0006281">
    <property type="term" value="P:DNA repair"/>
    <property type="evidence" value="ECO:0007669"/>
    <property type="project" value="InterPro"/>
</dbReference>
<dbReference type="GO" id="GO:0003824">
    <property type="term" value="F:catalytic activity"/>
    <property type="evidence" value="ECO:0007669"/>
    <property type="project" value="InterPro"/>
</dbReference>